<dbReference type="GO" id="GO:0016020">
    <property type="term" value="C:membrane"/>
    <property type="evidence" value="ECO:0007669"/>
    <property type="project" value="InterPro"/>
</dbReference>
<dbReference type="Pfam" id="PF00015">
    <property type="entry name" value="MCPsignal"/>
    <property type="match status" value="1"/>
</dbReference>
<dbReference type="InterPro" id="IPR004090">
    <property type="entry name" value="Chemotax_Me-accpt_rcpt"/>
</dbReference>
<reference evidence="8 9" key="1">
    <citation type="submission" date="2016-12" db="EMBL/GenBank/DDBJ databases">
        <authorList>
            <person name="Song W.-J."/>
            <person name="Kurnit D.M."/>
        </authorList>
    </citation>
    <scope>NUCLEOTIDE SEQUENCE [LARGE SCALE GENOMIC DNA]</scope>
    <source>
        <strain evidence="8 9">CGMCC 1.10808</strain>
    </source>
</reference>
<keyword evidence="5" id="KW-0812">Transmembrane</keyword>
<dbReference type="PROSITE" id="PS50885">
    <property type="entry name" value="HAMP"/>
    <property type="match status" value="1"/>
</dbReference>
<evidence type="ECO:0000259" key="6">
    <source>
        <dbReference type="PROSITE" id="PS50111"/>
    </source>
</evidence>
<dbReference type="Proteomes" id="UP000184066">
    <property type="component" value="Unassembled WGS sequence"/>
</dbReference>
<sequence>MTHPSDSSFAAGQERAARKLATANWAHAALLPAIAWMAGGPALWVGAAAVALCLMAEGAARVGGPAGRAALALAIMGQACALVAAFTGHPWQIDAHMYFFALLAALSAMADARALLAGAGLAAVHHAVFALAAPQLVFPGSADLASTLARVGVHAAILVIETIVLVLAAIDRKALHESAQRAQAEAAEQARAAQTAHEEARAAEARDAARRAQMLETLEKEFSAAVARGLEGDLGARIKARFDEETLNKLAEGLNQLYAEIDGVFEDIETQAEAMAAGNLNARMERPRRGRFETLRNTLNRTAERQRAMIAEIVQTVAAVRDASQEIEQSATGTARRAEENAASLEEIAAAMEEMAASVASNGARLDEAEGMVRDAASAAETGERRIADAIGAVRRIEDGSARIASIIDVIEAIAFQTNLLALNAAVEAARAGEAGKGFAVVATEVRALARQSSDAARDISALISESSASVADGVRLVGETGDTLKLIAERVRGLASTVSAIAEAGREQTASVAATSASVSRLDQATQADAAEAEKAARAARHVRTEATSLSELVSAFDLGAGGRAAAA</sequence>
<feature type="compositionally biased region" description="Basic and acidic residues" evidence="4">
    <location>
        <begin position="196"/>
        <end position="208"/>
    </location>
</feature>
<dbReference type="GO" id="GO:0006935">
    <property type="term" value="P:chemotaxis"/>
    <property type="evidence" value="ECO:0007669"/>
    <property type="project" value="UniProtKB-KW"/>
</dbReference>
<dbReference type="PRINTS" id="PR00260">
    <property type="entry name" value="CHEMTRNSDUCR"/>
</dbReference>
<dbReference type="GO" id="GO:0004888">
    <property type="term" value="F:transmembrane signaling receptor activity"/>
    <property type="evidence" value="ECO:0007669"/>
    <property type="project" value="InterPro"/>
</dbReference>
<keyword evidence="9" id="KW-1185">Reference proteome</keyword>
<feature type="domain" description="Methyl-accepting transducer" evidence="6">
    <location>
        <begin position="316"/>
        <end position="545"/>
    </location>
</feature>
<feature type="domain" description="HAMP" evidence="7">
    <location>
        <begin position="259"/>
        <end position="311"/>
    </location>
</feature>
<evidence type="ECO:0000256" key="2">
    <source>
        <dbReference type="ARBA" id="ARBA00029447"/>
    </source>
</evidence>
<dbReference type="SMART" id="SM00283">
    <property type="entry name" value="MA"/>
    <property type="match status" value="1"/>
</dbReference>
<dbReference type="PANTHER" id="PTHR43531">
    <property type="entry name" value="PROTEIN ICFG"/>
    <property type="match status" value="1"/>
</dbReference>
<organism evidence="8 9">
    <name type="scientific">Oceanicella actignis</name>
    <dbReference type="NCBI Taxonomy" id="1189325"/>
    <lineage>
        <taxon>Bacteria</taxon>
        <taxon>Pseudomonadati</taxon>
        <taxon>Pseudomonadota</taxon>
        <taxon>Alphaproteobacteria</taxon>
        <taxon>Rhodobacterales</taxon>
        <taxon>Paracoccaceae</taxon>
        <taxon>Oceanicella</taxon>
    </lineage>
</organism>
<dbReference type="InterPro" id="IPR004089">
    <property type="entry name" value="MCPsignal_dom"/>
</dbReference>
<accession>A0A1M7RVT5</accession>
<dbReference type="PROSITE" id="PS50111">
    <property type="entry name" value="CHEMOTAXIS_TRANSDUC_2"/>
    <property type="match status" value="1"/>
</dbReference>
<feature type="transmembrane region" description="Helical" evidence="5">
    <location>
        <begin position="33"/>
        <end position="57"/>
    </location>
</feature>
<proteinExistence type="inferred from homology"/>
<keyword evidence="5" id="KW-1133">Transmembrane helix</keyword>
<dbReference type="OrthoDB" id="369026at2"/>
<dbReference type="SUPFAM" id="SSF58104">
    <property type="entry name" value="Methyl-accepting chemotaxis protein (MCP) signaling domain"/>
    <property type="match status" value="1"/>
</dbReference>
<dbReference type="EMBL" id="FRDL01000001">
    <property type="protein sequence ID" value="SHN50477.1"/>
    <property type="molecule type" value="Genomic_DNA"/>
</dbReference>
<feature type="transmembrane region" description="Helical" evidence="5">
    <location>
        <begin position="123"/>
        <end position="142"/>
    </location>
</feature>
<keyword evidence="3" id="KW-0807">Transducer</keyword>
<dbReference type="PANTHER" id="PTHR43531:SF11">
    <property type="entry name" value="METHYL-ACCEPTING CHEMOTAXIS PROTEIN 3"/>
    <property type="match status" value="1"/>
</dbReference>
<evidence type="ECO:0000259" key="7">
    <source>
        <dbReference type="PROSITE" id="PS50885"/>
    </source>
</evidence>
<dbReference type="GO" id="GO:0007165">
    <property type="term" value="P:signal transduction"/>
    <property type="evidence" value="ECO:0007669"/>
    <property type="project" value="UniProtKB-KW"/>
</dbReference>
<keyword evidence="1" id="KW-0145">Chemotaxis</keyword>
<feature type="transmembrane region" description="Helical" evidence="5">
    <location>
        <begin position="148"/>
        <end position="170"/>
    </location>
</feature>
<evidence type="ECO:0000313" key="9">
    <source>
        <dbReference type="Proteomes" id="UP000184066"/>
    </source>
</evidence>
<dbReference type="Gene3D" id="1.20.120.1530">
    <property type="match status" value="1"/>
</dbReference>
<feature type="compositionally biased region" description="Low complexity" evidence="4">
    <location>
        <begin position="186"/>
        <end position="195"/>
    </location>
</feature>
<dbReference type="Gene3D" id="1.10.287.950">
    <property type="entry name" value="Methyl-accepting chemotaxis protein"/>
    <property type="match status" value="1"/>
</dbReference>
<keyword evidence="5" id="KW-0472">Membrane</keyword>
<feature type="region of interest" description="Disordered" evidence="4">
    <location>
        <begin position="186"/>
        <end position="208"/>
    </location>
</feature>
<dbReference type="InterPro" id="IPR051310">
    <property type="entry name" value="MCP_chemotaxis"/>
</dbReference>
<feature type="transmembrane region" description="Helical" evidence="5">
    <location>
        <begin position="69"/>
        <end position="91"/>
    </location>
</feature>
<evidence type="ECO:0000256" key="1">
    <source>
        <dbReference type="ARBA" id="ARBA00022500"/>
    </source>
</evidence>
<protein>
    <submittedName>
        <fullName evidence="8">Methyl-accepting chemotaxis protein</fullName>
    </submittedName>
</protein>
<dbReference type="RefSeq" id="WP_072745806.1">
    <property type="nucleotide sequence ID" value="NZ_FOHL01000002.1"/>
</dbReference>
<evidence type="ECO:0000256" key="5">
    <source>
        <dbReference type="SAM" id="Phobius"/>
    </source>
</evidence>
<gene>
    <name evidence="8" type="ORF">SAMN05216200_101223</name>
</gene>
<dbReference type="InterPro" id="IPR003660">
    <property type="entry name" value="HAMP_dom"/>
</dbReference>
<name>A0A1M7RVT5_9RHOB</name>
<evidence type="ECO:0000256" key="3">
    <source>
        <dbReference type="PROSITE-ProRule" id="PRU00284"/>
    </source>
</evidence>
<comment type="similarity">
    <text evidence="2">Belongs to the methyl-accepting chemotaxis (MCP) protein family.</text>
</comment>
<evidence type="ECO:0000313" key="8">
    <source>
        <dbReference type="EMBL" id="SHN50477.1"/>
    </source>
</evidence>
<evidence type="ECO:0000256" key="4">
    <source>
        <dbReference type="SAM" id="MobiDB-lite"/>
    </source>
</evidence>
<dbReference type="AlphaFoldDB" id="A0A1M7RVT5"/>
<dbReference type="STRING" id="1189325.SAMN04488119_102295"/>